<dbReference type="Proteomes" id="UP001500523">
    <property type="component" value="Unassembled WGS sequence"/>
</dbReference>
<evidence type="ECO:0000313" key="4">
    <source>
        <dbReference type="Proteomes" id="UP001500523"/>
    </source>
</evidence>
<protein>
    <submittedName>
        <fullName evidence="3">Uncharacterized protein</fullName>
    </submittedName>
</protein>
<feature type="chain" id="PRO_5047478971" evidence="2">
    <location>
        <begin position="22"/>
        <end position="608"/>
    </location>
</feature>
<reference evidence="4" key="1">
    <citation type="journal article" date="2019" name="Int. J. Syst. Evol. Microbiol.">
        <title>The Global Catalogue of Microorganisms (GCM) 10K type strain sequencing project: providing services to taxonomists for standard genome sequencing and annotation.</title>
        <authorList>
            <consortium name="The Broad Institute Genomics Platform"/>
            <consortium name="The Broad Institute Genome Sequencing Center for Infectious Disease"/>
            <person name="Wu L."/>
            <person name="Ma J."/>
        </authorList>
    </citation>
    <scope>NUCLEOTIDE SEQUENCE [LARGE SCALE GENOMIC DNA]</scope>
    <source>
        <strain evidence="4">JCM 17498</strain>
    </source>
</reference>
<evidence type="ECO:0000256" key="1">
    <source>
        <dbReference type="SAM" id="MobiDB-lite"/>
    </source>
</evidence>
<keyword evidence="2" id="KW-0732">Signal</keyword>
<dbReference type="RefSeq" id="WP_344694602.1">
    <property type="nucleotide sequence ID" value="NZ_BAABBF010000012.1"/>
</dbReference>
<feature type="region of interest" description="Disordered" evidence="1">
    <location>
        <begin position="25"/>
        <end position="44"/>
    </location>
</feature>
<keyword evidence="4" id="KW-1185">Reference proteome</keyword>
<organism evidence="3 4">
    <name type="scientific">Sphingomonas cynarae</name>
    <dbReference type="NCBI Taxonomy" id="930197"/>
    <lineage>
        <taxon>Bacteria</taxon>
        <taxon>Pseudomonadati</taxon>
        <taxon>Pseudomonadota</taxon>
        <taxon>Alphaproteobacteria</taxon>
        <taxon>Sphingomonadales</taxon>
        <taxon>Sphingomonadaceae</taxon>
        <taxon>Sphingomonas</taxon>
    </lineage>
</organism>
<sequence length="608" mass="63099">MIARPLLATLLVGGLAAAALANDTPAHDAPAHEPPSHGAAPAAGHAPPIAGFAAVLAERPLPAGPAAWVAMTKEDAWARIAAATPGSRQAVRWDYAGSLIAVGRGPDAMGVLEVMRSDDPDLAMVPGWRRANGAAAAQAGHADDALAMLADPMLVGDAESCLWRLRALAATERWRPALEQLACALPALNARHGRARRPFILAAGEAAVALHRDQAALDWLAALPDGDPAANLLRGKAMLGVGEGKEGRLRLARVAISGDPEQRADAELSTIEAALDAHDLPPKEAAQRLDRLLLTWRGDAVEQRALRVALALALRTHDTPAALRSGAALFRYGGAGADAGTIATQLRGLLAAALAPESKLPLPQAAGLFWDYRDLAPAGVAGNRLADGLIDRLQAAGLYTRAADLLDHRMNAGPRDIEQGPLSVRVATLRILAGHPDAAIRMLRATDDVSYPAAMFADRRRVEAAALDIMGRRAEALAALQDVPDAAGIAAEIHWQARDWAHLVEVGEPALPAPGKLSEVGQAVVLRHAIALAMLQREAALTRLRDRYTASFAKLPTAAAFGLLTAKAGTVDPAAMAGAMAALPSASPAGAIGDLIAQGREARQAPAG</sequence>
<accession>A0ABP7ERU2</accession>
<comment type="caution">
    <text evidence="3">The sequence shown here is derived from an EMBL/GenBank/DDBJ whole genome shotgun (WGS) entry which is preliminary data.</text>
</comment>
<proteinExistence type="predicted"/>
<feature type="signal peptide" evidence="2">
    <location>
        <begin position="1"/>
        <end position="21"/>
    </location>
</feature>
<evidence type="ECO:0000313" key="3">
    <source>
        <dbReference type="EMBL" id="GAA3723156.1"/>
    </source>
</evidence>
<name>A0ABP7ERU2_9SPHN</name>
<evidence type="ECO:0000256" key="2">
    <source>
        <dbReference type="SAM" id="SignalP"/>
    </source>
</evidence>
<feature type="compositionally biased region" description="Basic and acidic residues" evidence="1">
    <location>
        <begin position="25"/>
        <end position="35"/>
    </location>
</feature>
<dbReference type="EMBL" id="BAABBF010000012">
    <property type="protein sequence ID" value="GAA3723156.1"/>
    <property type="molecule type" value="Genomic_DNA"/>
</dbReference>
<gene>
    <name evidence="3" type="ORF">GCM10022268_34170</name>
</gene>